<name>A0A1N6MW78_9GAMM</name>
<dbReference type="Proteomes" id="UP000196435">
    <property type="component" value="Unassembled WGS sequence"/>
</dbReference>
<evidence type="ECO:0000313" key="2">
    <source>
        <dbReference type="Proteomes" id="UP000196435"/>
    </source>
</evidence>
<dbReference type="EMBL" id="FTLG01000085">
    <property type="protein sequence ID" value="SIP73143.1"/>
    <property type="molecule type" value="Genomic_DNA"/>
</dbReference>
<accession>A0A1N6MW78</accession>
<dbReference type="AlphaFoldDB" id="A0A1N6MW78"/>
<organism evidence="1 2">
    <name type="scientific">Xenorhabdus innexi</name>
    <dbReference type="NCBI Taxonomy" id="290109"/>
    <lineage>
        <taxon>Bacteria</taxon>
        <taxon>Pseudomonadati</taxon>
        <taxon>Pseudomonadota</taxon>
        <taxon>Gammaproteobacteria</taxon>
        <taxon>Enterobacterales</taxon>
        <taxon>Morganellaceae</taxon>
        <taxon>Xenorhabdus</taxon>
    </lineage>
</organism>
<reference evidence="2" key="1">
    <citation type="submission" date="2016-12" db="EMBL/GenBank/DDBJ databases">
        <authorList>
            <person name="Gaudriault S."/>
        </authorList>
    </citation>
    <scope>NUCLEOTIDE SEQUENCE [LARGE SCALE GENOMIC DNA]</scope>
    <source>
        <strain evidence="2">HGB1681 (deposited as PTA-6826 in the American Type Culture Collection)</strain>
    </source>
</reference>
<proteinExistence type="predicted"/>
<sequence>MAILPHFITDKSDLICLSSQLELELPIWLVIQADLAHSPKIRKVADFLTDIVSQKLQQLSGQMIKP</sequence>
<protein>
    <recommendedName>
        <fullName evidence="3">LysR substrate-binding domain-containing protein</fullName>
    </recommendedName>
</protein>
<gene>
    <name evidence="1" type="ORF">XIS1_1750035</name>
</gene>
<evidence type="ECO:0008006" key="3">
    <source>
        <dbReference type="Google" id="ProtNLM"/>
    </source>
</evidence>
<evidence type="ECO:0000313" key="1">
    <source>
        <dbReference type="EMBL" id="SIP73143.1"/>
    </source>
</evidence>